<dbReference type="SUPFAM" id="SSF51735">
    <property type="entry name" value="NAD(P)-binding Rossmann-fold domains"/>
    <property type="match status" value="1"/>
</dbReference>
<comment type="catalytic activity">
    <reaction evidence="4">
        <text>L-proline + NAD(+) = (S)-1-pyrroline-5-carboxylate + NADH + 2 H(+)</text>
        <dbReference type="Rhea" id="RHEA:14105"/>
        <dbReference type="ChEBI" id="CHEBI:15378"/>
        <dbReference type="ChEBI" id="CHEBI:17388"/>
        <dbReference type="ChEBI" id="CHEBI:57540"/>
        <dbReference type="ChEBI" id="CHEBI:57945"/>
        <dbReference type="ChEBI" id="CHEBI:60039"/>
        <dbReference type="EC" id="1.5.1.2"/>
    </reaction>
</comment>
<comment type="catalytic activity">
    <reaction evidence="4 6">
        <text>L-proline + NADP(+) = (S)-1-pyrroline-5-carboxylate + NADPH + 2 H(+)</text>
        <dbReference type="Rhea" id="RHEA:14109"/>
        <dbReference type="ChEBI" id="CHEBI:15378"/>
        <dbReference type="ChEBI" id="CHEBI:17388"/>
        <dbReference type="ChEBI" id="CHEBI:57783"/>
        <dbReference type="ChEBI" id="CHEBI:58349"/>
        <dbReference type="ChEBI" id="CHEBI:60039"/>
        <dbReference type="EC" id="1.5.1.2"/>
    </reaction>
</comment>
<dbReference type="UniPathway" id="UPA00098">
    <property type="reaction ID" value="UER00361"/>
</dbReference>
<dbReference type="EC" id="1.5.1.2" evidence="4 5"/>
<evidence type="ECO:0000313" key="10">
    <source>
        <dbReference type="Proteomes" id="UP000006578"/>
    </source>
</evidence>
<keyword evidence="10" id="KW-1185">Reference proteome</keyword>
<evidence type="ECO:0000256" key="3">
    <source>
        <dbReference type="ARBA" id="ARBA00023002"/>
    </source>
</evidence>
<dbReference type="PANTHER" id="PTHR11645:SF0">
    <property type="entry name" value="PYRROLINE-5-CARBOXYLATE REDUCTASE 3"/>
    <property type="match status" value="1"/>
</dbReference>
<reference evidence="9 10" key="1">
    <citation type="journal article" date="2009" name="Proc. Natl. Acad. Sci. U.S.A.">
        <title>The genomic basis of trophic strategy in marine bacteria.</title>
        <authorList>
            <person name="Lauro F.M."/>
            <person name="McDougald D."/>
            <person name="Thomas T."/>
            <person name="Williams T.J."/>
            <person name="Egan S."/>
            <person name="Rice S."/>
            <person name="DeMaere M.Z."/>
            <person name="Ting L."/>
            <person name="Ertan H."/>
            <person name="Johnson J."/>
            <person name="Ferriera S."/>
            <person name="Lapidus A."/>
            <person name="Anderson I."/>
            <person name="Kyrpides N."/>
            <person name="Munk A.C."/>
            <person name="Detter C."/>
            <person name="Han C.S."/>
            <person name="Brown M.V."/>
            <person name="Robb F.T."/>
            <person name="Kjelleberg S."/>
            <person name="Cavicchioli R."/>
        </authorList>
    </citation>
    <scope>NUCLEOTIDE SEQUENCE [LARGE SCALE GENOMIC DNA]</scope>
    <source>
        <strain evidence="10">DSM 13593 / LMG 18877 / RB2256</strain>
    </source>
</reference>
<keyword evidence="4" id="KW-0963">Cytoplasm</keyword>
<evidence type="ECO:0000259" key="7">
    <source>
        <dbReference type="Pfam" id="PF03807"/>
    </source>
</evidence>
<keyword evidence="2 4" id="KW-0521">NADP</keyword>
<comment type="similarity">
    <text evidence="1 4 6">Belongs to the pyrroline-5-carboxylate reductase family.</text>
</comment>
<feature type="domain" description="Pyrroline-5-carboxylate reductase dimerisation" evidence="8">
    <location>
        <begin position="174"/>
        <end position="278"/>
    </location>
</feature>
<dbReference type="GO" id="GO:0004735">
    <property type="term" value="F:pyrroline-5-carboxylate reductase activity"/>
    <property type="evidence" value="ECO:0007669"/>
    <property type="project" value="UniProtKB-UniRule"/>
</dbReference>
<name>Q1GX51_SPHAL</name>
<dbReference type="Proteomes" id="UP000006578">
    <property type="component" value="Chromosome"/>
</dbReference>
<dbReference type="PROSITE" id="PS00521">
    <property type="entry name" value="P5CR"/>
    <property type="match status" value="1"/>
</dbReference>
<comment type="function">
    <text evidence="4">Catalyzes the reduction of 1-pyrroline-5-carboxylate (PCA) to L-proline.</text>
</comment>
<dbReference type="EMBL" id="CP000356">
    <property type="protein sequence ID" value="ABF51771.1"/>
    <property type="molecule type" value="Genomic_DNA"/>
</dbReference>
<dbReference type="InterPro" id="IPR008927">
    <property type="entry name" value="6-PGluconate_DH-like_C_sf"/>
</dbReference>
<dbReference type="Pfam" id="PF14748">
    <property type="entry name" value="P5CR_dimer"/>
    <property type="match status" value="1"/>
</dbReference>
<dbReference type="Pfam" id="PF03807">
    <property type="entry name" value="F420_oxidored"/>
    <property type="match status" value="1"/>
</dbReference>
<dbReference type="HOGENOM" id="CLU_042344_0_2_5"/>
<dbReference type="InterPro" id="IPR036291">
    <property type="entry name" value="NAD(P)-bd_dom_sf"/>
</dbReference>
<comment type="pathway">
    <text evidence="4 6">Amino-acid biosynthesis; L-proline biosynthesis; L-proline from L-glutamate 5-semialdehyde: step 1/1.</text>
</comment>
<dbReference type="NCBIfam" id="TIGR00112">
    <property type="entry name" value="proC"/>
    <property type="match status" value="1"/>
</dbReference>
<evidence type="ECO:0000256" key="2">
    <source>
        <dbReference type="ARBA" id="ARBA00022857"/>
    </source>
</evidence>
<dbReference type="SUPFAM" id="SSF48179">
    <property type="entry name" value="6-phosphogluconate dehydrogenase C-terminal domain-like"/>
    <property type="match status" value="1"/>
</dbReference>
<evidence type="ECO:0000256" key="1">
    <source>
        <dbReference type="ARBA" id="ARBA00005525"/>
    </source>
</evidence>
<dbReference type="PIRSF" id="PIRSF000193">
    <property type="entry name" value="Pyrrol-5-carb_rd"/>
    <property type="match status" value="1"/>
</dbReference>
<sequence>MPTINEDQGIMTKRLKDFQGRMLLVGCGNMAGAMLDRWLASGLGADRVAIVDPLAAPREGVVQFASLAEWCAAGGGADWIMLGMKPQQLGEVAGDLADVVTGDTHLLSILAGVSLADLAARFPAAKAQVRILPNLAARIGAGVSAVASSGEADMAAVTALLDPLGTIVALADDSTMDLVTAFTGSGPAFVFRLIESYAAAGERLGLSAEDALKLATATFGGATALLADSGEKPGTLIAQVASKGGTTQAGLDVLDSDGQLAALLTNVLRAARDRGRELAEIARGEG</sequence>
<dbReference type="InterPro" id="IPR029036">
    <property type="entry name" value="P5CR_dimer"/>
</dbReference>
<proteinExistence type="inferred from homology"/>
<dbReference type="FunFam" id="1.10.3730.10:FF:000001">
    <property type="entry name" value="Pyrroline-5-carboxylate reductase"/>
    <property type="match status" value="1"/>
</dbReference>
<evidence type="ECO:0000313" key="9">
    <source>
        <dbReference type="EMBL" id="ABF51771.1"/>
    </source>
</evidence>
<dbReference type="KEGG" id="sal:Sala_0045"/>
<dbReference type="GO" id="GO:0055129">
    <property type="term" value="P:L-proline biosynthetic process"/>
    <property type="evidence" value="ECO:0007669"/>
    <property type="project" value="UniProtKB-UniRule"/>
</dbReference>
<dbReference type="AlphaFoldDB" id="Q1GX51"/>
<keyword evidence="4 6" id="KW-0028">Amino-acid biosynthesis</keyword>
<dbReference type="GO" id="GO:0005737">
    <property type="term" value="C:cytoplasm"/>
    <property type="evidence" value="ECO:0007669"/>
    <property type="project" value="UniProtKB-SubCell"/>
</dbReference>
<dbReference type="PANTHER" id="PTHR11645">
    <property type="entry name" value="PYRROLINE-5-CARBOXYLATE REDUCTASE"/>
    <property type="match status" value="1"/>
</dbReference>
<keyword evidence="3 4" id="KW-0560">Oxidoreductase</keyword>
<dbReference type="InterPro" id="IPR053790">
    <property type="entry name" value="P5CR-like_CS"/>
</dbReference>
<keyword evidence="4 6" id="KW-0641">Proline biosynthesis</keyword>
<dbReference type="Gene3D" id="3.40.50.720">
    <property type="entry name" value="NAD(P)-binding Rossmann-like Domain"/>
    <property type="match status" value="1"/>
</dbReference>
<accession>Q1GX51</accession>
<dbReference type="InterPro" id="IPR000304">
    <property type="entry name" value="Pyrroline-COOH_reductase"/>
</dbReference>
<gene>
    <name evidence="4" type="primary">proC</name>
    <name evidence="9" type="ordered locus">Sala_0045</name>
</gene>
<dbReference type="InterPro" id="IPR028939">
    <property type="entry name" value="P5C_Rdtase_cat_N"/>
</dbReference>
<evidence type="ECO:0000256" key="6">
    <source>
        <dbReference type="RuleBase" id="RU003903"/>
    </source>
</evidence>
<feature type="domain" description="Pyrroline-5-carboxylate reductase catalytic N-terminal" evidence="7">
    <location>
        <begin position="24"/>
        <end position="112"/>
    </location>
</feature>
<dbReference type="eggNOG" id="COG0345">
    <property type="taxonomic scope" value="Bacteria"/>
</dbReference>
<dbReference type="HAMAP" id="MF_01925">
    <property type="entry name" value="P5C_reductase"/>
    <property type="match status" value="1"/>
</dbReference>
<evidence type="ECO:0000259" key="8">
    <source>
        <dbReference type="Pfam" id="PF14748"/>
    </source>
</evidence>
<dbReference type="Gene3D" id="1.10.3730.10">
    <property type="entry name" value="ProC C-terminal domain-like"/>
    <property type="match status" value="1"/>
</dbReference>
<protein>
    <recommendedName>
        <fullName evidence="4 5">Pyrroline-5-carboxylate reductase</fullName>
        <shortName evidence="4">P5C reductase</shortName>
        <shortName evidence="4">P5CR</shortName>
        <ecNumber evidence="4 5">1.5.1.2</ecNumber>
    </recommendedName>
    <alternativeName>
        <fullName evidence="4">PCA reductase</fullName>
    </alternativeName>
</protein>
<comment type="subcellular location">
    <subcellularLocation>
        <location evidence="4">Cytoplasm</location>
    </subcellularLocation>
</comment>
<evidence type="ECO:0000256" key="5">
    <source>
        <dbReference type="NCBIfam" id="TIGR00112"/>
    </source>
</evidence>
<dbReference type="STRING" id="317655.Sala_0045"/>
<evidence type="ECO:0000256" key="4">
    <source>
        <dbReference type="HAMAP-Rule" id="MF_01925"/>
    </source>
</evidence>
<organism evidence="9 10">
    <name type="scientific">Sphingopyxis alaskensis (strain DSM 13593 / LMG 18877 / RB2256)</name>
    <name type="common">Sphingomonas alaskensis</name>
    <dbReference type="NCBI Taxonomy" id="317655"/>
    <lineage>
        <taxon>Bacteria</taxon>
        <taxon>Pseudomonadati</taxon>
        <taxon>Pseudomonadota</taxon>
        <taxon>Alphaproteobacteria</taxon>
        <taxon>Sphingomonadales</taxon>
        <taxon>Sphingomonadaceae</taxon>
        <taxon>Sphingopyxis</taxon>
    </lineage>
</organism>